<evidence type="ECO:0000313" key="9">
    <source>
        <dbReference type="EMBL" id="MXY93174.1"/>
    </source>
</evidence>
<organism evidence="9">
    <name type="scientific">Caldilineaceae bacterium SB0664_bin_27</name>
    <dbReference type="NCBI Taxonomy" id="2605260"/>
    <lineage>
        <taxon>Bacteria</taxon>
        <taxon>Bacillati</taxon>
        <taxon>Chloroflexota</taxon>
        <taxon>Caldilineae</taxon>
        <taxon>Caldilineales</taxon>
        <taxon>Caldilineaceae</taxon>
    </lineage>
</organism>
<keyword evidence="6 7" id="KW-0472">Membrane</keyword>
<proteinExistence type="predicted"/>
<gene>
    <name evidence="9" type="ORF">F4Y42_06945</name>
</gene>
<dbReference type="PANTHER" id="PTHR30193">
    <property type="entry name" value="ABC TRANSPORTER PERMEASE PROTEIN"/>
    <property type="match status" value="1"/>
</dbReference>
<dbReference type="PROSITE" id="PS50928">
    <property type="entry name" value="ABC_TM1"/>
    <property type="match status" value="1"/>
</dbReference>
<dbReference type="InterPro" id="IPR035906">
    <property type="entry name" value="MetI-like_sf"/>
</dbReference>
<dbReference type="CDD" id="cd06261">
    <property type="entry name" value="TM_PBP2"/>
    <property type="match status" value="1"/>
</dbReference>
<protein>
    <submittedName>
        <fullName evidence="9">Sugar ABC transporter permease</fullName>
    </submittedName>
</protein>
<feature type="transmembrane region" description="Helical" evidence="7">
    <location>
        <begin position="181"/>
        <end position="208"/>
    </location>
</feature>
<evidence type="ECO:0000256" key="7">
    <source>
        <dbReference type="SAM" id="Phobius"/>
    </source>
</evidence>
<sequence length="319" mass="35660">MADVVQTPHADAGSIPLHRTGQASLVQRVWRAKRYYLYLVPIFALLGVFSYYPPLMALYYSFTNYDGLSGKFIGLENFTDLASDRIFRASIKNAIILLFANMVTGLIPPLLVAELLFSLRNQRMGDFYRTAFLIPTLVPAIVIILTWRYIYHARYGLINNVLTAVGLDFLTHDWLGSFDTALAALVFFSFPWINATIMLILLAALIDIPRELIDAFRLDSSSTLQRIRHVDLPFIVGAIRLVIVLNVIGTLQGFNLQFAMTGGGPGSATMVPAFHMYSQAFFSSRFGYGSAIGTLLFLVIVGLTVMTRRYLRSGIEYEA</sequence>
<dbReference type="GO" id="GO:0055085">
    <property type="term" value="P:transmembrane transport"/>
    <property type="evidence" value="ECO:0007669"/>
    <property type="project" value="InterPro"/>
</dbReference>
<dbReference type="AlphaFoldDB" id="A0A6B0YQ13"/>
<accession>A0A6B0YQ13</accession>
<dbReference type="Gene3D" id="1.10.3720.10">
    <property type="entry name" value="MetI-like"/>
    <property type="match status" value="1"/>
</dbReference>
<comment type="subcellular location">
    <subcellularLocation>
        <location evidence="1">Cell membrane</location>
        <topology evidence="1">Multi-pass membrane protein</topology>
    </subcellularLocation>
</comment>
<keyword evidence="3" id="KW-1003">Cell membrane</keyword>
<evidence type="ECO:0000256" key="2">
    <source>
        <dbReference type="ARBA" id="ARBA00022448"/>
    </source>
</evidence>
<keyword evidence="5 7" id="KW-1133">Transmembrane helix</keyword>
<dbReference type="PANTHER" id="PTHR30193:SF37">
    <property type="entry name" value="INNER MEMBRANE ABC TRANSPORTER PERMEASE PROTEIN YCJO"/>
    <property type="match status" value="1"/>
</dbReference>
<dbReference type="SUPFAM" id="SSF160964">
    <property type="entry name" value="MalF N-terminal region-like"/>
    <property type="match status" value="1"/>
</dbReference>
<evidence type="ECO:0000259" key="8">
    <source>
        <dbReference type="PROSITE" id="PS50928"/>
    </source>
</evidence>
<dbReference type="SUPFAM" id="SSF161098">
    <property type="entry name" value="MetI-like"/>
    <property type="match status" value="1"/>
</dbReference>
<comment type="caution">
    <text evidence="9">The sequence shown here is derived from an EMBL/GenBank/DDBJ whole genome shotgun (WGS) entry which is preliminary data.</text>
</comment>
<keyword evidence="2" id="KW-0813">Transport</keyword>
<evidence type="ECO:0000256" key="1">
    <source>
        <dbReference type="ARBA" id="ARBA00004651"/>
    </source>
</evidence>
<dbReference type="InterPro" id="IPR000515">
    <property type="entry name" value="MetI-like"/>
</dbReference>
<feature type="transmembrane region" description="Helical" evidence="7">
    <location>
        <begin position="94"/>
        <end position="119"/>
    </location>
</feature>
<dbReference type="GO" id="GO:0005886">
    <property type="term" value="C:plasma membrane"/>
    <property type="evidence" value="ECO:0007669"/>
    <property type="project" value="UniProtKB-SubCell"/>
</dbReference>
<evidence type="ECO:0000256" key="5">
    <source>
        <dbReference type="ARBA" id="ARBA00022989"/>
    </source>
</evidence>
<feature type="domain" description="ABC transmembrane type-1" evidence="8">
    <location>
        <begin position="87"/>
        <end position="307"/>
    </location>
</feature>
<feature type="transmembrane region" description="Helical" evidence="7">
    <location>
        <begin position="131"/>
        <end position="150"/>
    </location>
</feature>
<evidence type="ECO:0000256" key="6">
    <source>
        <dbReference type="ARBA" id="ARBA00023136"/>
    </source>
</evidence>
<feature type="transmembrane region" description="Helical" evidence="7">
    <location>
        <begin position="35"/>
        <end position="52"/>
    </location>
</feature>
<evidence type="ECO:0000256" key="4">
    <source>
        <dbReference type="ARBA" id="ARBA00022692"/>
    </source>
</evidence>
<reference evidence="9" key="1">
    <citation type="submission" date="2019-09" db="EMBL/GenBank/DDBJ databases">
        <title>Characterisation of the sponge microbiome using genome-centric metagenomics.</title>
        <authorList>
            <person name="Engelberts J.P."/>
            <person name="Robbins S.J."/>
            <person name="De Goeij J.M."/>
            <person name="Aranda M."/>
            <person name="Bell S.C."/>
            <person name="Webster N.S."/>
        </authorList>
    </citation>
    <scope>NUCLEOTIDE SEQUENCE</scope>
    <source>
        <strain evidence="9">SB0664_bin_27</strain>
    </source>
</reference>
<feature type="transmembrane region" description="Helical" evidence="7">
    <location>
        <begin position="229"/>
        <end position="248"/>
    </location>
</feature>
<keyword evidence="4 7" id="KW-0812">Transmembrane</keyword>
<dbReference type="InterPro" id="IPR051393">
    <property type="entry name" value="ABC_transporter_permease"/>
</dbReference>
<feature type="transmembrane region" description="Helical" evidence="7">
    <location>
        <begin position="286"/>
        <end position="306"/>
    </location>
</feature>
<name>A0A6B0YQ13_9CHLR</name>
<evidence type="ECO:0000256" key="3">
    <source>
        <dbReference type="ARBA" id="ARBA00022475"/>
    </source>
</evidence>
<dbReference type="EMBL" id="VXRG01000061">
    <property type="protein sequence ID" value="MXY93174.1"/>
    <property type="molecule type" value="Genomic_DNA"/>
</dbReference>